<evidence type="ECO:0000313" key="14">
    <source>
        <dbReference type="Proteomes" id="UP000676336"/>
    </source>
</evidence>
<feature type="non-terminal residue" evidence="13">
    <location>
        <position position="81"/>
    </location>
</feature>
<keyword evidence="3" id="KW-1003">Cell membrane</keyword>
<evidence type="ECO:0000256" key="7">
    <source>
        <dbReference type="ARBA" id="ARBA00022967"/>
    </source>
</evidence>
<evidence type="ECO:0000256" key="6">
    <source>
        <dbReference type="ARBA" id="ARBA00022857"/>
    </source>
</evidence>
<keyword evidence="7" id="KW-1278">Translocase</keyword>
<evidence type="ECO:0000256" key="9">
    <source>
        <dbReference type="ARBA" id="ARBA00023027"/>
    </source>
</evidence>
<organism evidence="13 14">
    <name type="scientific">Rotaria magnacalcarata</name>
    <dbReference type="NCBI Taxonomy" id="392030"/>
    <lineage>
        <taxon>Eukaryota</taxon>
        <taxon>Metazoa</taxon>
        <taxon>Spiralia</taxon>
        <taxon>Gnathifera</taxon>
        <taxon>Rotifera</taxon>
        <taxon>Eurotatoria</taxon>
        <taxon>Bdelloidea</taxon>
        <taxon>Philodinida</taxon>
        <taxon>Philodinidae</taxon>
        <taxon>Rotaria</taxon>
    </lineage>
</organism>
<keyword evidence="5" id="KW-0812">Transmembrane</keyword>
<dbReference type="GO" id="GO:0006740">
    <property type="term" value="P:NADPH regeneration"/>
    <property type="evidence" value="ECO:0007669"/>
    <property type="project" value="TreeGrafter"/>
</dbReference>
<protein>
    <recommendedName>
        <fullName evidence="2">proton-translocating NAD(P)(+) transhydrogenase</fullName>
        <ecNumber evidence="2">7.1.1.1</ecNumber>
    </recommendedName>
</protein>
<feature type="domain" description="NAD(P) transhydrogenase alpha subunit C-terminal" evidence="12">
    <location>
        <begin position="41"/>
        <end position="81"/>
    </location>
</feature>
<evidence type="ECO:0000256" key="3">
    <source>
        <dbReference type="ARBA" id="ARBA00022475"/>
    </source>
</evidence>
<keyword evidence="6" id="KW-0521">NADP</keyword>
<comment type="catalytic activity">
    <reaction evidence="11">
        <text>NAD(+) + NADPH + H(+)(in) = NADH + NADP(+) + H(+)(out)</text>
        <dbReference type="Rhea" id="RHEA:47992"/>
        <dbReference type="ChEBI" id="CHEBI:15378"/>
        <dbReference type="ChEBI" id="CHEBI:57540"/>
        <dbReference type="ChEBI" id="CHEBI:57783"/>
        <dbReference type="ChEBI" id="CHEBI:57945"/>
        <dbReference type="ChEBI" id="CHEBI:58349"/>
        <dbReference type="EC" id="7.1.1.1"/>
    </reaction>
</comment>
<evidence type="ECO:0000256" key="2">
    <source>
        <dbReference type="ARBA" id="ARBA00012943"/>
    </source>
</evidence>
<proteinExistence type="predicted"/>
<dbReference type="EMBL" id="CAJOBI010122990">
    <property type="protein sequence ID" value="CAF4687414.1"/>
    <property type="molecule type" value="Genomic_DNA"/>
</dbReference>
<dbReference type="PANTHER" id="PTHR10160">
    <property type="entry name" value="NAD(P) TRANSHYDROGENASE"/>
    <property type="match status" value="1"/>
</dbReference>
<evidence type="ECO:0000256" key="4">
    <source>
        <dbReference type="ARBA" id="ARBA00022519"/>
    </source>
</evidence>
<dbReference type="AlphaFoldDB" id="A0A8S3A074"/>
<gene>
    <name evidence="13" type="ORF">SMN809_LOCUS42532</name>
</gene>
<evidence type="ECO:0000259" key="12">
    <source>
        <dbReference type="Pfam" id="PF12769"/>
    </source>
</evidence>
<keyword evidence="4" id="KW-0997">Cell inner membrane</keyword>
<accession>A0A8S3A074</accession>
<keyword evidence="10" id="KW-0472">Membrane</keyword>
<keyword evidence="9" id="KW-0520">NAD</keyword>
<feature type="non-terminal residue" evidence="13">
    <location>
        <position position="1"/>
    </location>
</feature>
<dbReference type="PANTHER" id="PTHR10160:SF19">
    <property type="entry name" value="PROTON-TRANSLOCATING NAD(P)(+) TRANSHYDROGENASE"/>
    <property type="match status" value="1"/>
</dbReference>
<comment type="caution">
    <text evidence="13">The sequence shown here is derived from an EMBL/GenBank/DDBJ whole genome shotgun (WGS) entry which is preliminary data.</text>
</comment>
<evidence type="ECO:0000256" key="5">
    <source>
        <dbReference type="ARBA" id="ARBA00022692"/>
    </source>
</evidence>
<dbReference type="GO" id="GO:0005743">
    <property type="term" value="C:mitochondrial inner membrane"/>
    <property type="evidence" value="ECO:0007669"/>
    <property type="project" value="TreeGrafter"/>
</dbReference>
<name>A0A8S3A074_9BILA</name>
<comment type="subcellular location">
    <subcellularLocation>
        <location evidence="1">Cell inner membrane</location>
        <topology evidence="1">Multi-pass membrane protein</topology>
    </subcellularLocation>
</comment>
<dbReference type="InterPro" id="IPR024605">
    <property type="entry name" value="NADP_transhyd_a_C"/>
</dbReference>
<sequence length="81" mass="8356">AALPPNYFAQYLKDSLLYTTGIGALLGFGIISPNAQFANMVTTFALSGIVGYHTVWGVQPALHSPLMSVTNAISGITAVGG</sequence>
<evidence type="ECO:0000256" key="10">
    <source>
        <dbReference type="ARBA" id="ARBA00023136"/>
    </source>
</evidence>
<evidence type="ECO:0000256" key="8">
    <source>
        <dbReference type="ARBA" id="ARBA00022989"/>
    </source>
</evidence>
<keyword evidence="8" id="KW-1133">Transmembrane helix</keyword>
<dbReference type="Proteomes" id="UP000676336">
    <property type="component" value="Unassembled WGS sequence"/>
</dbReference>
<evidence type="ECO:0000256" key="11">
    <source>
        <dbReference type="ARBA" id="ARBA00048202"/>
    </source>
</evidence>
<dbReference type="GO" id="GO:0050661">
    <property type="term" value="F:NADP binding"/>
    <property type="evidence" value="ECO:0007669"/>
    <property type="project" value="TreeGrafter"/>
</dbReference>
<evidence type="ECO:0000256" key="1">
    <source>
        <dbReference type="ARBA" id="ARBA00004429"/>
    </source>
</evidence>
<dbReference type="GO" id="GO:0008750">
    <property type="term" value="F:proton-translocating NAD(P)+ transhydrogenase activity"/>
    <property type="evidence" value="ECO:0007669"/>
    <property type="project" value="UniProtKB-EC"/>
</dbReference>
<dbReference type="GO" id="GO:0005886">
    <property type="term" value="C:plasma membrane"/>
    <property type="evidence" value="ECO:0007669"/>
    <property type="project" value="UniProtKB-SubCell"/>
</dbReference>
<dbReference type="Pfam" id="PF12769">
    <property type="entry name" value="PNTB_4TM"/>
    <property type="match status" value="1"/>
</dbReference>
<reference evidence="13" key="1">
    <citation type="submission" date="2021-02" db="EMBL/GenBank/DDBJ databases">
        <authorList>
            <person name="Nowell W R."/>
        </authorList>
    </citation>
    <scope>NUCLEOTIDE SEQUENCE</scope>
</reference>
<evidence type="ECO:0000313" key="13">
    <source>
        <dbReference type="EMBL" id="CAF4687414.1"/>
    </source>
</evidence>
<dbReference type="EC" id="7.1.1.1" evidence="2"/>